<evidence type="ECO:0000256" key="5">
    <source>
        <dbReference type="PROSITE-ProRule" id="PRU01356"/>
    </source>
</evidence>
<dbReference type="GO" id="GO:0031505">
    <property type="term" value="P:fungal-type cell wall organization"/>
    <property type="evidence" value="ECO:0007669"/>
    <property type="project" value="EnsemblFungi"/>
</dbReference>
<dbReference type="GeneID" id="34524690"/>
<dbReference type="EMBL" id="HE978315">
    <property type="protein sequence ID" value="CCK69040.1"/>
    <property type="molecule type" value="Genomic_DNA"/>
</dbReference>
<evidence type="ECO:0000256" key="2">
    <source>
        <dbReference type="ARBA" id="ARBA00022525"/>
    </source>
</evidence>
<dbReference type="PROSITE" id="PS52012">
    <property type="entry name" value="CFEM"/>
    <property type="match status" value="1"/>
</dbReference>
<feature type="domain" description="CFEM" evidence="7">
    <location>
        <begin position="29"/>
        <end position="140"/>
    </location>
</feature>
<keyword evidence="4 5" id="KW-1015">Disulfide bond</keyword>
<dbReference type="AlphaFoldDB" id="J7R2K3"/>
<dbReference type="SMART" id="SM00747">
    <property type="entry name" value="CFEM"/>
    <property type="match status" value="1"/>
</dbReference>
<evidence type="ECO:0000256" key="3">
    <source>
        <dbReference type="ARBA" id="ARBA00022729"/>
    </source>
</evidence>
<comment type="caution">
    <text evidence="5">Lacks conserved residue(s) required for the propagation of feature annotation.</text>
</comment>
<dbReference type="eggNOG" id="ENOG502S1X2">
    <property type="taxonomic scope" value="Eukaryota"/>
</dbReference>
<keyword evidence="3" id="KW-0732">Signal</keyword>
<evidence type="ECO:0000256" key="1">
    <source>
        <dbReference type="ARBA" id="ARBA00004613"/>
    </source>
</evidence>
<dbReference type="OrthoDB" id="4095829at2759"/>
<dbReference type="RefSeq" id="XP_022463286.1">
    <property type="nucleotide sequence ID" value="XM_022606607.1"/>
</dbReference>
<keyword evidence="9" id="KW-1185">Reference proteome</keyword>
<dbReference type="KEGG" id="kng:KNAG_0B06100"/>
<feature type="disulfide bond" evidence="5">
    <location>
        <begin position="57"/>
        <end position="97"/>
    </location>
</feature>
<accession>J7R2K3</accession>
<dbReference type="InterPro" id="IPR008427">
    <property type="entry name" value="Extracellular_membr_CFEM_dom"/>
</dbReference>
<evidence type="ECO:0000313" key="9">
    <source>
        <dbReference type="Proteomes" id="UP000006310"/>
    </source>
</evidence>
<name>J7R2K3_HUIN7</name>
<reference evidence="8 9" key="1">
    <citation type="journal article" date="2011" name="Proc. Natl. Acad. Sci. U.S.A.">
        <title>Evolutionary erosion of yeast sex chromosomes by mating-type switching accidents.</title>
        <authorList>
            <person name="Gordon J.L."/>
            <person name="Armisen D."/>
            <person name="Proux-Wera E."/>
            <person name="Oheigeartaigh S.S."/>
            <person name="Byrne K.P."/>
            <person name="Wolfe K.H."/>
        </authorList>
    </citation>
    <scope>NUCLEOTIDE SEQUENCE [LARGE SCALE GENOMIC DNA]</scope>
    <source>
        <strain evidence="9">ATCC MYA-139 / BCRC 22969 / CBS 8797 / CCRC 22969 / KCTC 17520 / NBRC 10181 / NCYC 3082</strain>
    </source>
</reference>
<evidence type="ECO:0000256" key="4">
    <source>
        <dbReference type="ARBA" id="ARBA00023157"/>
    </source>
</evidence>
<feature type="disulfide bond" evidence="5">
    <location>
        <begin position="61"/>
        <end position="92"/>
    </location>
</feature>
<organism evidence="8 9">
    <name type="scientific">Huiozyma naganishii (strain ATCC MYA-139 / BCRC 22969 / CBS 8797 / KCTC 17520 / NBRC 10181 / NCYC 3082 / Yp74L-3)</name>
    <name type="common">Yeast</name>
    <name type="synonym">Kazachstania naganishii</name>
    <dbReference type="NCBI Taxonomy" id="1071383"/>
    <lineage>
        <taxon>Eukaryota</taxon>
        <taxon>Fungi</taxon>
        <taxon>Dikarya</taxon>
        <taxon>Ascomycota</taxon>
        <taxon>Saccharomycotina</taxon>
        <taxon>Saccharomycetes</taxon>
        <taxon>Saccharomycetales</taxon>
        <taxon>Saccharomycetaceae</taxon>
        <taxon>Huiozyma</taxon>
    </lineage>
</organism>
<dbReference type="OMA" id="VEYICEV"/>
<comment type="subcellular location">
    <subcellularLocation>
        <location evidence="1">Secreted</location>
    </subcellularLocation>
</comment>
<proteinExistence type="predicted"/>
<dbReference type="GO" id="GO:0005199">
    <property type="term" value="F:structural constituent of cell wall"/>
    <property type="evidence" value="ECO:0007669"/>
    <property type="project" value="EnsemblFungi"/>
</dbReference>
<feature type="region of interest" description="Disordered" evidence="6">
    <location>
        <begin position="135"/>
        <end position="185"/>
    </location>
</feature>
<keyword evidence="2" id="KW-0964">Secreted</keyword>
<dbReference type="Proteomes" id="UP000006310">
    <property type="component" value="Chromosome 2"/>
</dbReference>
<gene>
    <name evidence="8" type="primary">KNAG0B06100</name>
    <name evidence="8" type="ordered locus">KNAG_0B06100</name>
</gene>
<reference evidence="9" key="2">
    <citation type="submission" date="2012-08" db="EMBL/GenBank/DDBJ databases">
        <title>Genome sequence of Kazachstania naganishii.</title>
        <authorList>
            <person name="Gordon J.L."/>
            <person name="Armisen D."/>
            <person name="Proux-Wera E."/>
            <person name="OhEigeartaigh S.S."/>
            <person name="Byrne K.P."/>
            <person name="Wolfe K.H."/>
        </authorList>
    </citation>
    <scope>NUCLEOTIDE SEQUENCE [LARGE SCALE GENOMIC DNA]</scope>
    <source>
        <strain evidence="9">ATCC MYA-139 / BCRC 22969 / CBS 8797 / CCRC 22969 / KCTC 17520 / NBRC 10181 / NCYC 3082</strain>
    </source>
</reference>
<dbReference type="Pfam" id="PF05730">
    <property type="entry name" value="CFEM"/>
    <property type="match status" value="1"/>
</dbReference>
<dbReference type="GO" id="GO:0009277">
    <property type="term" value="C:fungal-type cell wall"/>
    <property type="evidence" value="ECO:0007669"/>
    <property type="project" value="EnsemblFungi"/>
</dbReference>
<evidence type="ECO:0000256" key="6">
    <source>
        <dbReference type="SAM" id="MobiDB-lite"/>
    </source>
</evidence>
<dbReference type="GO" id="GO:0005576">
    <property type="term" value="C:extracellular region"/>
    <property type="evidence" value="ECO:0007669"/>
    <property type="project" value="UniProtKB-SubCell"/>
</dbReference>
<evidence type="ECO:0000259" key="7">
    <source>
        <dbReference type="PROSITE" id="PS52012"/>
    </source>
</evidence>
<protein>
    <recommendedName>
        <fullName evidence="7">CFEM domain-containing protein</fullName>
    </recommendedName>
</protein>
<evidence type="ECO:0000313" key="8">
    <source>
        <dbReference type="EMBL" id="CCK69040.1"/>
    </source>
</evidence>
<dbReference type="HOGENOM" id="CLU_078308_0_0_1"/>
<sequence>MLMLTVTLSYKQTDSHTQTIPLVITTLYTMRSSASVVSAVFSLALLASQAVATPPACLLACVAQVTKASSTCSSLNQVGCVCSKEADQVKQCLDSICPSGDADAAYSAFQSSCSEQGASLGGSSAHSSKAVSSATSTSASSSSSETAATTTSTSSSKAASSSSETAATTSTSSSAPSSSAAASTTVSVSSAKPTTALTKSSTQASSTISVSQIHSGAGNLLQSGNSFAIAAIAALLI</sequence>